<dbReference type="InterPro" id="IPR042463">
    <property type="entry name" value="HNOB_dom_associated_sf"/>
</dbReference>
<comment type="caution">
    <text evidence="3">The sequence shown here is derived from an EMBL/GenBank/DDBJ whole genome shotgun (WGS) entry which is preliminary data.</text>
</comment>
<keyword evidence="4" id="KW-1185">Reference proteome</keyword>
<name>A0A2T5KC36_9RHOB</name>
<dbReference type="SUPFAM" id="SSF55073">
    <property type="entry name" value="Nucleotide cyclase"/>
    <property type="match status" value="1"/>
</dbReference>
<dbReference type="GO" id="GO:0003824">
    <property type="term" value="F:catalytic activity"/>
    <property type="evidence" value="ECO:0007669"/>
    <property type="project" value="UniProtKB-ARBA"/>
</dbReference>
<dbReference type="InterPro" id="IPR029787">
    <property type="entry name" value="Nucleotide_cyclase"/>
</dbReference>
<dbReference type="InterPro" id="IPR043128">
    <property type="entry name" value="Rev_trsase/Diguanyl_cyclase"/>
</dbReference>
<reference evidence="3 4" key="1">
    <citation type="submission" date="2018-04" db="EMBL/GenBank/DDBJ databases">
        <title>Genomic Encyclopedia of Type Strains, Phase III (KMG-III): the genomes of soil and plant-associated and newly described type strains.</title>
        <authorList>
            <person name="Whitman W."/>
        </authorList>
    </citation>
    <scope>NUCLEOTIDE SEQUENCE [LARGE SCALE GENOMIC DNA]</scope>
    <source>
        <strain evidence="3 4">KA25</strain>
    </source>
</reference>
<proteinExistence type="predicted"/>
<protein>
    <submittedName>
        <fullName evidence="3">Diguanylate cyclase (GGDEF)-like protein</fullName>
    </submittedName>
</protein>
<feature type="coiled-coil region" evidence="1">
    <location>
        <begin position="142"/>
        <end position="169"/>
    </location>
</feature>
<dbReference type="PROSITE" id="PS50887">
    <property type="entry name" value="GGDEF"/>
    <property type="match status" value="1"/>
</dbReference>
<dbReference type="OrthoDB" id="9812260at2"/>
<dbReference type="NCBIfam" id="TIGR00254">
    <property type="entry name" value="GGDEF"/>
    <property type="match status" value="1"/>
</dbReference>
<keyword evidence="1" id="KW-0175">Coiled coil</keyword>
<dbReference type="InterPro" id="IPR052163">
    <property type="entry name" value="DGC-Regulatory_Protein"/>
</dbReference>
<dbReference type="Proteomes" id="UP000244060">
    <property type="component" value="Unassembled WGS sequence"/>
</dbReference>
<dbReference type="RefSeq" id="WP_108220322.1">
    <property type="nucleotide sequence ID" value="NZ_CP090021.1"/>
</dbReference>
<dbReference type="AlphaFoldDB" id="A0A2T5KC36"/>
<dbReference type="PANTHER" id="PTHR46663:SF4">
    <property type="entry name" value="DIGUANYLATE CYCLASE DGCT-RELATED"/>
    <property type="match status" value="1"/>
</dbReference>
<dbReference type="Gene3D" id="3.30.450.260">
    <property type="entry name" value="Haem NO binding associated domain"/>
    <property type="match status" value="1"/>
</dbReference>
<dbReference type="SMART" id="SM00267">
    <property type="entry name" value="GGDEF"/>
    <property type="match status" value="1"/>
</dbReference>
<dbReference type="Pfam" id="PF00990">
    <property type="entry name" value="GGDEF"/>
    <property type="match status" value="1"/>
</dbReference>
<dbReference type="EMBL" id="QAOT01000003">
    <property type="protein sequence ID" value="PTR19912.1"/>
    <property type="molecule type" value="Genomic_DNA"/>
</dbReference>
<evidence type="ECO:0000313" key="3">
    <source>
        <dbReference type="EMBL" id="PTR19912.1"/>
    </source>
</evidence>
<evidence type="ECO:0000313" key="4">
    <source>
        <dbReference type="Proteomes" id="UP000244060"/>
    </source>
</evidence>
<accession>A0A2T5KC36</accession>
<gene>
    <name evidence="3" type="ORF">C8J28_10336</name>
</gene>
<feature type="domain" description="GGDEF" evidence="2">
    <location>
        <begin position="193"/>
        <end position="327"/>
    </location>
</feature>
<sequence>MGAAATGIGIGAGGLDLLMPMHLRLDPSGAISGCGPTLRKLFPEPPLGRPFFHLFEVCRPAGIETTSALSARSGTRLHLAARNGSGVCLRGVVTPLHDGRGLLLNLSFGISVLEAVRRHGLTNGDFAATDLTVELLYLVEAKTAVTEELHRLNRRLEQARRAAEEEALTDELTGLRNRRALDQALEAAILTRQPFGLMHLDLDFFKEVNDSFGHAAGDHVLRSVAQVLARETRSGDTVARIGGDEFMMIFPGVADAERLRKVARRMIAEVDKPILFEGRPCRVAASIGMTLSVLHDPPEPARILADADAALYAAKRAGRGVAVMRQVGGRRPAGAQPGP</sequence>
<evidence type="ECO:0000256" key="1">
    <source>
        <dbReference type="SAM" id="Coils"/>
    </source>
</evidence>
<dbReference type="Gene3D" id="3.30.70.270">
    <property type="match status" value="1"/>
</dbReference>
<dbReference type="InterPro" id="IPR000160">
    <property type="entry name" value="GGDEF_dom"/>
</dbReference>
<dbReference type="CDD" id="cd01949">
    <property type="entry name" value="GGDEF"/>
    <property type="match status" value="1"/>
</dbReference>
<organism evidence="3 4">
    <name type="scientific">Cereibacter azotoformans</name>
    <dbReference type="NCBI Taxonomy" id="43057"/>
    <lineage>
        <taxon>Bacteria</taxon>
        <taxon>Pseudomonadati</taxon>
        <taxon>Pseudomonadota</taxon>
        <taxon>Alphaproteobacteria</taxon>
        <taxon>Rhodobacterales</taxon>
        <taxon>Paracoccaceae</taxon>
        <taxon>Cereibacter</taxon>
    </lineage>
</organism>
<evidence type="ECO:0000259" key="2">
    <source>
        <dbReference type="PROSITE" id="PS50887"/>
    </source>
</evidence>
<dbReference type="PANTHER" id="PTHR46663">
    <property type="entry name" value="DIGUANYLATE CYCLASE DGCT-RELATED"/>
    <property type="match status" value="1"/>
</dbReference>
<dbReference type="FunFam" id="3.30.70.270:FF:000001">
    <property type="entry name" value="Diguanylate cyclase domain protein"/>
    <property type="match status" value="1"/>
</dbReference>